<evidence type="ECO:0000313" key="2">
    <source>
        <dbReference type="Proteomes" id="UP001596053"/>
    </source>
</evidence>
<dbReference type="Proteomes" id="UP001596053">
    <property type="component" value="Unassembled WGS sequence"/>
</dbReference>
<comment type="caution">
    <text evidence="1">The sequence shown here is derived from an EMBL/GenBank/DDBJ whole genome shotgun (WGS) entry which is preliminary data.</text>
</comment>
<evidence type="ECO:0000313" key="1">
    <source>
        <dbReference type="EMBL" id="MFC5420766.1"/>
    </source>
</evidence>
<proteinExistence type="predicted"/>
<organism evidence="1 2">
    <name type="scientific">Bosea eneae</name>
    <dbReference type="NCBI Taxonomy" id="151454"/>
    <lineage>
        <taxon>Bacteria</taxon>
        <taxon>Pseudomonadati</taxon>
        <taxon>Pseudomonadota</taxon>
        <taxon>Alphaproteobacteria</taxon>
        <taxon>Hyphomicrobiales</taxon>
        <taxon>Boseaceae</taxon>
        <taxon>Bosea</taxon>
    </lineage>
</organism>
<dbReference type="EMBL" id="JBHSLW010000019">
    <property type="protein sequence ID" value="MFC5420766.1"/>
    <property type="molecule type" value="Genomic_DNA"/>
</dbReference>
<reference evidence="2" key="1">
    <citation type="journal article" date="2019" name="Int. J. Syst. Evol. Microbiol.">
        <title>The Global Catalogue of Microorganisms (GCM) 10K type strain sequencing project: providing services to taxonomists for standard genome sequencing and annotation.</title>
        <authorList>
            <consortium name="The Broad Institute Genomics Platform"/>
            <consortium name="The Broad Institute Genome Sequencing Center for Infectious Disease"/>
            <person name="Wu L."/>
            <person name="Ma J."/>
        </authorList>
    </citation>
    <scope>NUCLEOTIDE SEQUENCE [LARGE SCALE GENOMIC DNA]</scope>
    <source>
        <strain evidence="2">NCAIM B.01391</strain>
    </source>
</reference>
<protein>
    <submittedName>
        <fullName evidence="1">Uncharacterized protein</fullName>
    </submittedName>
</protein>
<name>A0ABW0IR31_9HYPH</name>
<dbReference type="RefSeq" id="WP_377799164.1">
    <property type="nucleotide sequence ID" value="NZ_JBHSLW010000019.1"/>
</dbReference>
<accession>A0ABW0IR31</accession>
<gene>
    <name evidence="1" type="ORF">ACFPOB_14475</name>
</gene>
<sequence length="71" mass="7985">MPFSTLTDPIDLARAQAALETAWAEIRPALSQDTYERERTRLAYAVAALASLAEDEDDLARRAVERYRSQS</sequence>
<keyword evidence="2" id="KW-1185">Reference proteome</keyword>